<dbReference type="OrthoDB" id="8418771at2"/>
<organism evidence="1 2">
    <name type="scientific">Neolewinella aurantiaca</name>
    <dbReference type="NCBI Taxonomy" id="2602767"/>
    <lineage>
        <taxon>Bacteria</taxon>
        <taxon>Pseudomonadati</taxon>
        <taxon>Bacteroidota</taxon>
        <taxon>Saprospiria</taxon>
        <taxon>Saprospirales</taxon>
        <taxon>Lewinellaceae</taxon>
        <taxon>Neolewinella</taxon>
    </lineage>
</organism>
<protein>
    <submittedName>
        <fullName evidence="1">Phosphoribosylpyrophosphate synthetase</fullName>
    </submittedName>
</protein>
<comment type="caution">
    <text evidence="1">The sequence shown here is derived from an EMBL/GenBank/DDBJ whole genome shotgun (WGS) entry which is preliminary data.</text>
</comment>
<dbReference type="EMBL" id="VOXD01000016">
    <property type="protein sequence ID" value="TXF89119.1"/>
    <property type="molecule type" value="Genomic_DNA"/>
</dbReference>
<dbReference type="AlphaFoldDB" id="A0A5C7FHD1"/>
<keyword evidence="2" id="KW-1185">Reference proteome</keyword>
<name>A0A5C7FHD1_9BACT</name>
<evidence type="ECO:0000313" key="2">
    <source>
        <dbReference type="Proteomes" id="UP000321907"/>
    </source>
</evidence>
<sequence>MTKSTTAMPIIQKNHYSTLTDGIADLREKGYDHDFDQAEFHLECKKLKKNFKPENFTITHTYRFEGMTNPSDNSVLYGIEADDGTKGILIDAYGVYADAISPEMIEKFRVEYKSVDEE</sequence>
<proteinExistence type="predicted"/>
<dbReference type="Proteomes" id="UP000321907">
    <property type="component" value="Unassembled WGS sequence"/>
</dbReference>
<evidence type="ECO:0000313" key="1">
    <source>
        <dbReference type="EMBL" id="TXF89119.1"/>
    </source>
</evidence>
<reference evidence="1 2" key="1">
    <citation type="submission" date="2019-08" db="EMBL/GenBank/DDBJ databases">
        <title>Lewinella sp. strain SSH13 Genome sequencing and assembly.</title>
        <authorList>
            <person name="Kim I."/>
        </authorList>
    </citation>
    <scope>NUCLEOTIDE SEQUENCE [LARGE SCALE GENOMIC DNA]</scope>
    <source>
        <strain evidence="1 2">SSH13</strain>
    </source>
</reference>
<gene>
    <name evidence="1" type="ORF">FUA23_11440</name>
</gene>
<accession>A0A5C7FHD1</accession>